<reference evidence="1" key="1">
    <citation type="submission" date="2020-05" db="EMBL/GenBank/DDBJ databases">
        <title>Large-scale comparative analyses of tick genomes elucidate their genetic diversity and vector capacities.</title>
        <authorList>
            <person name="Jia N."/>
            <person name="Wang J."/>
            <person name="Shi W."/>
            <person name="Du L."/>
            <person name="Sun Y."/>
            <person name="Zhan W."/>
            <person name="Jiang J."/>
            <person name="Wang Q."/>
            <person name="Zhang B."/>
            <person name="Ji P."/>
            <person name="Sakyi L.B."/>
            <person name="Cui X."/>
            <person name="Yuan T."/>
            <person name="Jiang B."/>
            <person name="Yang W."/>
            <person name="Lam T.T.-Y."/>
            <person name="Chang Q."/>
            <person name="Ding S."/>
            <person name="Wang X."/>
            <person name="Zhu J."/>
            <person name="Ruan X."/>
            <person name="Zhao L."/>
            <person name="Wei J."/>
            <person name="Que T."/>
            <person name="Du C."/>
            <person name="Cheng J."/>
            <person name="Dai P."/>
            <person name="Han X."/>
            <person name="Huang E."/>
            <person name="Gao Y."/>
            <person name="Liu J."/>
            <person name="Shao H."/>
            <person name="Ye R."/>
            <person name="Li L."/>
            <person name="Wei W."/>
            <person name="Wang X."/>
            <person name="Wang C."/>
            <person name="Yang T."/>
            <person name="Huo Q."/>
            <person name="Li W."/>
            <person name="Guo W."/>
            <person name="Chen H."/>
            <person name="Zhou L."/>
            <person name="Ni X."/>
            <person name="Tian J."/>
            <person name="Zhou Y."/>
            <person name="Sheng Y."/>
            <person name="Liu T."/>
            <person name="Pan Y."/>
            <person name="Xia L."/>
            <person name="Li J."/>
            <person name="Zhao F."/>
            <person name="Cao W."/>
        </authorList>
    </citation>
    <scope>NUCLEOTIDE SEQUENCE</scope>
    <source>
        <strain evidence="1">Hyas-2018</strain>
    </source>
</reference>
<accession>A0ACB7S039</accession>
<sequence length="230" mass="25146">MQGRKMPRGKTLSRLPQRPVRADQLRRVLTWNAKEVLLQRSESDSLKYPKKTASRKLLLANHSQRRSSPDVQPSRYNPRCRLIGGRHHQQRRRQRQQIRLSGEDGGTEGSATPPEHSSGVALEATYEGDKHCVAPGTNVDKAAVDDDATAASKLSTATREGGQGATDAEMTEAGAIALKRARETPDSTANVDTLTTGEPPTKTAIGRRPTFKPRPNLPPDHRGTQTSPPP</sequence>
<gene>
    <name evidence="1" type="ORF">HPB50_015252</name>
</gene>
<evidence type="ECO:0000313" key="2">
    <source>
        <dbReference type="Proteomes" id="UP000821845"/>
    </source>
</evidence>
<proteinExistence type="predicted"/>
<comment type="caution">
    <text evidence="1">The sequence shown here is derived from an EMBL/GenBank/DDBJ whole genome shotgun (WGS) entry which is preliminary data.</text>
</comment>
<dbReference type="EMBL" id="CM023487">
    <property type="protein sequence ID" value="KAH6926139.1"/>
    <property type="molecule type" value="Genomic_DNA"/>
</dbReference>
<keyword evidence="2" id="KW-1185">Reference proteome</keyword>
<organism evidence="1 2">
    <name type="scientific">Hyalomma asiaticum</name>
    <name type="common">Tick</name>
    <dbReference type="NCBI Taxonomy" id="266040"/>
    <lineage>
        <taxon>Eukaryota</taxon>
        <taxon>Metazoa</taxon>
        <taxon>Ecdysozoa</taxon>
        <taxon>Arthropoda</taxon>
        <taxon>Chelicerata</taxon>
        <taxon>Arachnida</taxon>
        <taxon>Acari</taxon>
        <taxon>Parasitiformes</taxon>
        <taxon>Ixodida</taxon>
        <taxon>Ixodoidea</taxon>
        <taxon>Ixodidae</taxon>
        <taxon>Hyalomminae</taxon>
        <taxon>Hyalomma</taxon>
    </lineage>
</organism>
<dbReference type="Proteomes" id="UP000821845">
    <property type="component" value="Chromosome 7"/>
</dbReference>
<protein>
    <submittedName>
        <fullName evidence="1">Uncharacterized protein</fullName>
    </submittedName>
</protein>
<evidence type="ECO:0000313" key="1">
    <source>
        <dbReference type="EMBL" id="KAH6926139.1"/>
    </source>
</evidence>
<name>A0ACB7S039_HYAAI</name>